<protein>
    <submittedName>
        <fullName evidence="4">Alpha/beta fold hydrolase</fullName>
    </submittedName>
</protein>
<dbReference type="InterPro" id="IPR051601">
    <property type="entry name" value="Serine_prot/Carboxylest_S33"/>
</dbReference>
<feature type="domain" description="AB hydrolase-1" evidence="3">
    <location>
        <begin position="68"/>
        <end position="209"/>
    </location>
</feature>
<dbReference type="InterPro" id="IPR002410">
    <property type="entry name" value="Peptidase_S33"/>
</dbReference>
<reference evidence="5" key="1">
    <citation type="journal article" date="2019" name="Int. J. Syst. Evol. Microbiol.">
        <title>The Global Catalogue of Microorganisms (GCM) 10K type strain sequencing project: providing services to taxonomists for standard genome sequencing and annotation.</title>
        <authorList>
            <consortium name="The Broad Institute Genomics Platform"/>
            <consortium name="The Broad Institute Genome Sequencing Center for Infectious Disease"/>
            <person name="Wu L."/>
            <person name="Ma J."/>
        </authorList>
    </citation>
    <scope>NUCLEOTIDE SEQUENCE [LARGE SCALE GENOMIC DNA]</scope>
    <source>
        <strain evidence="5">JCM 14546</strain>
    </source>
</reference>
<keyword evidence="5" id="KW-1185">Reference proteome</keyword>
<keyword evidence="2 4" id="KW-0378">Hydrolase</keyword>
<dbReference type="PRINTS" id="PR00793">
    <property type="entry name" value="PROAMNOPTASE"/>
</dbReference>
<evidence type="ECO:0000256" key="1">
    <source>
        <dbReference type="ARBA" id="ARBA00010088"/>
    </source>
</evidence>
<comment type="similarity">
    <text evidence="1">Belongs to the peptidase S33 family.</text>
</comment>
<evidence type="ECO:0000313" key="4">
    <source>
        <dbReference type="EMBL" id="GAA2011772.1"/>
    </source>
</evidence>
<sequence>MMTTQAERAAVKMEEHARAMPGVHTVRRPVVDDGVGRLSADEDVFDLTYVRNRATASGPLVDPGTSVPIVVVPGGPGLASVLMYARFREAAVKRGLDVVMMDHRGTGLSRVRPDGTLLPREAMRSRFVVDDLAAILDAEGIDRAVVVGSSYGTYVAQAFAVVHPDRVAGLVLDSPMLEVSPTAAQPAAQSAAQPAAPSDRETVARYAAAVLDTPKFRSLVEDGPIAGASAGTPIPEAELGEHARILHEFAGPEVLDAYLNQLRLGKARRTREFLTSLGGKDFESDRPMVFAVDLVNEIAYRELGYGVVPDSPFSAADRFREAAAGYSPFEGPDVDIAAALPEYPGPIAVVSGRRDLRTPRPVAEAIVEQAQHGVLVDVPDHGHSALDAHQSVLLAVAEAVVAGRTDELAWNPGRWAGIPRSGTGNHLMGKVFRAALAWDRLTS</sequence>
<dbReference type="EMBL" id="BAAANO010000023">
    <property type="protein sequence ID" value="GAA2011772.1"/>
    <property type="molecule type" value="Genomic_DNA"/>
</dbReference>
<name>A0ABP5F1B3_9MICO</name>
<dbReference type="GO" id="GO:0016787">
    <property type="term" value="F:hydrolase activity"/>
    <property type="evidence" value="ECO:0007669"/>
    <property type="project" value="UniProtKB-KW"/>
</dbReference>
<dbReference type="InterPro" id="IPR000073">
    <property type="entry name" value="AB_hydrolase_1"/>
</dbReference>
<proteinExistence type="inferred from homology"/>
<evidence type="ECO:0000313" key="5">
    <source>
        <dbReference type="Proteomes" id="UP001500755"/>
    </source>
</evidence>
<evidence type="ECO:0000256" key="2">
    <source>
        <dbReference type="ARBA" id="ARBA00022801"/>
    </source>
</evidence>
<gene>
    <name evidence="4" type="ORF">GCM10009755_23980</name>
</gene>
<dbReference type="Proteomes" id="UP001500755">
    <property type="component" value="Unassembled WGS sequence"/>
</dbReference>
<evidence type="ECO:0000259" key="3">
    <source>
        <dbReference type="Pfam" id="PF00561"/>
    </source>
</evidence>
<dbReference type="Gene3D" id="3.40.50.1820">
    <property type="entry name" value="alpha/beta hydrolase"/>
    <property type="match status" value="1"/>
</dbReference>
<dbReference type="Pfam" id="PF00561">
    <property type="entry name" value="Abhydrolase_1"/>
    <property type="match status" value="1"/>
</dbReference>
<accession>A0ABP5F1B3</accession>
<dbReference type="PANTHER" id="PTHR43248">
    <property type="entry name" value="2-SUCCINYL-6-HYDROXY-2,4-CYCLOHEXADIENE-1-CARBOXYLATE SYNTHASE"/>
    <property type="match status" value="1"/>
</dbReference>
<dbReference type="InterPro" id="IPR029058">
    <property type="entry name" value="AB_hydrolase_fold"/>
</dbReference>
<dbReference type="RefSeq" id="WP_344310013.1">
    <property type="nucleotide sequence ID" value="NZ_BAAANO010000023.1"/>
</dbReference>
<dbReference type="SUPFAM" id="SSF53474">
    <property type="entry name" value="alpha/beta-Hydrolases"/>
    <property type="match status" value="1"/>
</dbReference>
<comment type="caution">
    <text evidence="4">The sequence shown here is derived from an EMBL/GenBank/DDBJ whole genome shotgun (WGS) entry which is preliminary data.</text>
</comment>
<organism evidence="4 5">
    <name type="scientific">Brevibacterium samyangense</name>
    <dbReference type="NCBI Taxonomy" id="366888"/>
    <lineage>
        <taxon>Bacteria</taxon>
        <taxon>Bacillati</taxon>
        <taxon>Actinomycetota</taxon>
        <taxon>Actinomycetes</taxon>
        <taxon>Micrococcales</taxon>
        <taxon>Brevibacteriaceae</taxon>
        <taxon>Brevibacterium</taxon>
    </lineage>
</organism>
<dbReference type="PANTHER" id="PTHR43248:SF25">
    <property type="entry name" value="AB HYDROLASE-1 DOMAIN-CONTAINING PROTEIN-RELATED"/>
    <property type="match status" value="1"/>
</dbReference>